<dbReference type="InterPro" id="IPR001173">
    <property type="entry name" value="Glyco_trans_2-like"/>
</dbReference>
<dbReference type="Pfam" id="PF00535">
    <property type="entry name" value="Glycos_transf_2"/>
    <property type="match status" value="1"/>
</dbReference>
<feature type="compositionally biased region" description="Pro residues" evidence="4">
    <location>
        <begin position="262"/>
        <end position="276"/>
    </location>
</feature>
<evidence type="ECO:0000259" key="5">
    <source>
        <dbReference type="Pfam" id="PF00535"/>
    </source>
</evidence>
<evidence type="ECO:0000313" key="7">
    <source>
        <dbReference type="Proteomes" id="UP001597299"/>
    </source>
</evidence>
<accession>A0ABW4Z187</accession>
<reference evidence="7" key="1">
    <citation type="journal article" date="2019" name="Int. J. Syst. Evol. Microbiol.">
        <title>The Global Catalogue of Microorganisms (GCM) 10K type strain sequencing project: providing services to taxonomists for standard genome sequencing and annotation.</title>
        <authorList>
            <consortium name="The Broad Institute Genomics Platform"/>
            <consortium name="The Broad Institute Genome Sequencing Center for Infectious Disease"/>
            <person name="Wu L."/>
            <person name="Ma J."/>
        </authorList>
    </citation>
    <scope>NUCLEOTIDE SEQUENCE [LARGE SCALE GENOMIC DNA]</scope>
    <source>
        <strain evidence="7">CCM 7435</strain>
    </source>
</reference>
<evidence type="ECO:0000313" key="6">
    <source>
        <dbReference type="EMBL" id="MFD2142381.1"/>
    </source>
</evidence>
<dbReference type="CDD" id="cd00761">
    <property type="entry name" value="Glyco_tranf_GTA_type"/>
    <property type="match status" value="1"/>
</dbReference>
<keyword evidence="3 6" id="KW-0808">Transferase</keyword>
<dbReference type="Proteomes" id="UP001597299">
    <property type="component" value="Unassembled WGS sequence"/>
</dbReference>
<proteinExistence type="inferred from homology"/>
<dbReference type="Gene3D" id="3.40.50.2000">
    <property type="entry name" value="Glycogen Phosphorylase B"/>
    <property type="match status" value="1"/>
</dbReference>
<dbReference type="InterPro" id="IPR029044">
    <property type="entry name" value="Nucleotide-diphossugar_trans"/>
</dbReference>
<dbReference type="Gene3D" id="3.90.550.10">
    <property type="entry name" value="Spore Coat Polysaccharide Biosynthesis Protein SpsA, Chain A"/>
    <property type="match status" value="1"/>
</dbReference>
<dbReference type="RefSeq" id="WP_213354046.1">
    <property type="nucleotide sequence ID" value="NZ_JAHBGB010000037.1"/>
</dbReference>
<gene>
    <name evidence="6" type="ORF">ACFSNC_18400</name>
</gene>
<dbReference type="SUPFAM" id="SSF53756">
    <property type="entry name" value="UDP-Glycosyltransferase/glycogen phosphorylase"/>
    <property type="match status" value="1"/>
</dbReference>
<feature type="region of interest" description="Disordered" evidence="4">
    <location>
        <begin position="239"/>
        <end position="279"/>
    </location>
</feature>
<dbReference type="InterPro" id="IPR050834">
    <property type="entry name" value="Glycosyltransf_2"/>
</dbReference>
<dbReference type="PANTHER" id="PTHR43685:SF5">
    <property type="entry name" value="GLYCOSYLTRANSFERASE EPSE-RELATED"/>
    <property type="match status" value="1"/>
</dbReference>
<protein>
    <submittedName>
        <fullName evidence="6">Glycosyltransferase</fullName>
        <ecNumber evidence="6">2.4.-.-</ecNumber>
    </submittedName>
</protein>
<evidence type="ECO:0000256" key="4">
    <source>
        <dbReference type="SAM" id="MobiDB-lite"/>
    </source>
</evidence>
<organism evidence="6 7">
    <name type="scientific">Ancylobacter oerskovii</name>
    <dbReference type="NCBI Taxonomy" id="459519"/>
    <lineage>
        <taxon>Bacteria</taxon>
        <taxon>Pseudomonadati</taxon>
        <taxon>Pseudomonadota</taxon>
        <taxon>Alphaproteobacteria</taxon>
        <taxon>Hyphomicrobiales</taxon>
        <taxon>Xanthobacteraceae</taxon>
        <taxon>Ancylobacter</taxon>
    </lineage>
</organism>
<dbReference type="PANTHER" id="PTHR43685">
    <property type="entry name" value="GLYCOSYLTRANSFERASE"/>
    <property type="match status" value="1"/>
</dbReference>
<keyword evidence="7" id="KW-1185">Reference proteome</keyword>
<name>A0ABW4Z187_9HYPH</name>
<feature type="compositionally biased region" description="Low complexity" evidence="4">
    <location>
        <begin position="239"/>
        <end position="261"/>
    </location>
</feature>
<comment type="caution">
    <text evidence="6">The sequence shown here is derived from an EMBL/GenBank/DDBJ whole genome shotgun (WGS) entry which is preliminary data.</text>
</comment>
<sequence length="1081" mass="119663">MKTNLAESSLDGVRVSGPRVFIRGGWSIVLKQGATKAAYSNVSIPLVSDGGGIVAPGLRVLGVQEDGFLRIEAEIPVDREDRRFALAVAFVLGAADGADGGIVDAIEIVRRGKGGKLVSTVLAVDNNVEIPAYATGFEVVLRPEDQEILKEAYDDIASGHIPGGVSDTLHVDFVIRAPQVAVRLGLVTLVKEGDLEKGTQFNGIPLPAIGTLREEGAPAPAVPPMATVLPLFTAAPKASPAAAPAAPPQAAQEPAAAAPAAAPAPAPATPPSPPAPSIASKDLKAIDAEIGHLERALWGGYSQVAQENLLRIAKSRLSHPEARVRASWELARWFSVKGDFRQVVELLSDVRGLSKPFARRKTFRLVEINALLQVGDLETAAKRIEDASKARPDDNDYRLMGTNVSYLRGLDNPAALKETSAERLAAFNAMFEQDGLATLRVDLDKEELNINSLRCDATDRWITDGPKISVLMAAYGAEEHIHLAVESILGQTWRNLELVIVEDCSPDGTWERMQHFAALDDRVRIFRNSENQGAYITRNNALGYATGEFITVHDSDDWSHPEMLAAQMKPFLERDPEEVKATFTMMCRVTPDLRFGIRPSRRNLETVHRSYPSLLVRRSDLEEVGVWDGVRANADAEMVARLRNRFGPEKLVDALPNTPMSFFLVRPESLTEQGETSLLSLTFGVRHEYDRQVEHMRRKWEAEGVIPGERASKKEPFASPQLLLPYHMRPEPKYDMILVSDLSLLGGTRGCNLGYIDAAVAAGLRVGLFHWPRGDLRLLPDIDPAYRDRNQLPQVDIITCEEEAECDLLILHHPPVMKHMLDRFPRIVTKNGVILVNQLPYQVLGGQNSFYEPLIAERDFRRLFGVRPLWAPISTLVRRHLDEQDSGLRMTDIDWLPPINVPLRDPPPRDADRPPVIGRHARDHWTKWPEDTSLLSAAYMADTEVTVRLLGGANTPERLLSSIPENWEVLEFDSIPVLDFIDSLDFLVHFPHTQYIEEFGRNVAEAMARGVPAVLPPVFRETFHDAAIYCEPDEVGETIRRVWADKDLYMHYARAGRDFVAENCHVTSLQSRMSGFLGTGS</sequence>
<dbReference type="EC" id="2.4.-.-" evidence="6"/>
<dbReference type="EMBL" id="JBHUHD010000001">
    <property type="protein sequence ID" value="MFD2142381.1"/>
    <property type="molecule type" value="Genomic_DNA"/>
</dbReference>
<evidence type="ECO:0000256" key="1">
    <source>
        <dbReference type="ARBA" id="ARBA00006739"/>
    </source>
</evidence>
<evidence type="ECO:0000256" key="3">
    <source>
        <dbReference type="ARBA" id="ARBA00022679"/>
    </source>
</evidence>
<dbReference type="SUPFAM" id="SSF53448">
    <property type="entry name" value="Nucleotide-diphospho-sugar transferases"/>
    <property type="match status" value="1"/>
</dbReference>
<evidence type="ECO:0000256" key="2">
    <source>
        <dbReference type="ARBA" id="ARBA00022676"/>
    </source>
</evidence>
<feature type="domain" description="Glycosyltransferase 2-like" evidence="5">
    <location>
        <begin position="469"/>
        <end position="575"/>
    </location>
</feature>
<keyword evidence="2 6" id="KW-0328">Glycosyltransferase</keyword>
<dbReference type="GO" id="GO:0016757">
    <property type="term" value="F:glycosyltransferase activity"/>
    <property type="evidence" value="ECO:0007669"/>
    <property type="project" value="UniProtKB-KW"/>
</dbReference>
<comment type="similarity">
    <text evidence="1">Belongs to the glycosyltransferase 2 family.</text>
</comment>